<evidence type="ECO:0000256" key="6">
    <source>
        <dbReference type="ARBA" id="ARBA00023136"/>
    </source>
</evidence>
<feature type="transmembrane region" description="Helical" evidence="7">
    <location>
        <begin position="119"/>
        <end position="137"/>
    </location>
</feature>
<feature type="domain" description="ABC transmembrane type-1" evidence="8">
    <location>
        <begin position="77"/>
        <end position="266"/>
    </location>
</feature>
<feature type="transmembrane region" description="Helical" evidence="7">
    <location>
        <begin position="206"/>
        <end position="223"/>
    </location>
</feature>
<feature type="transmembrane region" description="Helical" evidence="7">
    <location>
        <begin position="81"/>
        <end position="107"/>
    </location>
</feature>
<protein>
    <submittedName>
        <fullName evidence="9">Putative D,D-dipeptide transport system permease protein DdpC</fullName>
    </submittedName>
</protein>
<dbReference type="RefSeq" id="WP_088918319.1">
    <property type="nucleotide sequence ID" value="NZ_CP018632.1"/>
</dbReference>
<evidence type="ECO:0000256" key="7">
    <source>
        <dbReference type="RuleBase" id="RU363032"/>
    </source>
</evidence>
<keyword evidence="4 7" id="KW-0812">Transmembrane</keyword>
<evidence type="ECO:0000313" key="9">
    <source>
        <dbReference type="EMBL" id="ASJ73071.1"/>
    </source>
</evidence>
<evidence type="ECO:0000256" key="2">
    <source>
        <dbReference type="ARBA" id="ARBA00022448"/>
    </source>
</evidence>
<evidence type="ECO:0000256" key="5">
    <source>
        <dbReference type="ARBA" id="ARBA00022989"/>
    </source>
</evidence>
<keyword evidence="2 7" id="KW-0813">Transport</keyword>
<dbReference type="SUPFAM" id="SSF161098">
    <property type="entry name" value="MetI-like"/>
    <property type="match status" value="1"/>
</dbReference>
<dbReference type="OrthoDB" id="9805884at2"/>
<dbReference type="InterPro" id="IPR050366">
    <property type="entry name" value="BP-dependent_transpt_permease"/>
</dbReference>
<dbReference type="Proteomes" id="UP000250079">
    <property type="component" value="Chromosome"/>
</dbReference>
<reference evidence="9 10" key="1">
    <citation type="submission" date="2016-12" db="EMBL/GenBank/DDBJ databases">
        <authorList>
            <person name="Song W.-J."/>
            <person name="Kurnit D.M."/>
        </authorList>
    </citation>
    <scope>NUCLEOTIDE SEQUENCE [LARGE SCALE GENOMIC DNA]</scope>
    <source>
        <strain evidence="9 10">IMCC3135</strain>
    </source>
</reference>
<dbReference type="EMBL" id="CP018632">
    <property type="protein sequence ID" value="ASJ73071.1"/>
    <property type="molecule type" value="Genomic_DNA"/>
</dbReference>
<feature type="transmembrane region" description="Helical" evidence="7">
    <location>
        <begin position="12"/>
        <end position="33"/>
    </location>
</feature>
<dbReference type="KEGG" id="gai:IMCC3135_14930"/>
<evidence type="ECO:0000256" key="4">
    <source>
        <dbReference type="ARBA" id="ARBA00022692"/>
    </source>
</evidence>
<dbReference type="InterPro" id="IPR000515">
    <property type="entry name" value="MetI-like"/>
</dbReference>
<dbReference type="Gene3D" id="1.10.3720.10">
    <property type="entry name" value="MetI-like"/>
    <property type="match status" value="1"/>
</dbReference>
<comment type="subcellular location">
    <subcellularLocation>
        <location evidence="1 7">Cell membrane</location>
        <topology evidence="1 7">Multi-pass membrane protein</topology>
    </subcellularLocation>
</comment>
<evidence type="ECO:0000259" key="8">
    <source>
        <dbReference type="PROSITE" id="PS50928"/>
    </source>
</evidence>
<feature type="transmembrane region" description="Helical" evidence="7">
    <location>
        <begin position="244"/>
        <end position="265"/>
    </location>
</feature>
<evidence type="ECO:0000313" key="10">
    <source>
        <dbReference type="Proteomes" id="UP000250079"/>
    </source>
</evidence>
<dbReference type="PROSITE" id="PS50928">
    <property type="entry name" value="ABC_TM1"/>
    <property type="match status" value="1"/>
</dbReference>
<proteinExistence type="inferred from homology"/>
<keyword evidence="5 7" id="KW-1133">Transmembrane helix</keyword>
<accession>A0A2Z2NSS2</accession>
<dbReference type="CDD" id="cd06261">
    <property type="entry name" value="TM_PBP2"/>
    <property type="match status" value="1"/>
</dbReference>
<dbReference type="Pfam" id="PF00528">
    <property type="entry name" value="BPD_transp_1"/>
    <property type="match status" value="1"/>
</dbReference>
<keyword evidence="3" id="KW-1003">Cell membrane</keyword>
<dbReference type="PANTHER" id="PTHR43386:SF25">
    <property type="entry name" value="PEPTIDE ABC TRANSPORTER PERMEASE PROTEIN"/>
    <property type="match status" value="1"/>
</dbReference>
<dbReference type="InterPro" id="IPR035906">
    <property type="entry name" value="MetI-like_sf"/>
</dbReference>
<dbReference type="PANTHER" id="PTHR43386">
    <property type="entry name" value="OLIGOPEPTIDE TRANSPORT SYSTEM PERMEASE PROTEIN APPC"/>
    <property type="match status" value="1"/>
</dbReference>
<comment type="similarity">
    <text evidence="7">Belongs to the binding-protein-dependent transport system permease family.</text>
</comment>
<dbReference type="GO" id="GO:0005886">
    <property type="term" value="C:plasma membrane"/>
    <property type="evidence" value="ECO:0007669"/>
    <property type="project" value="UniProtKB-SubCell"/>
</dbReference>
<keyword evidence="6 7" id="KW-0472">Membrane</keyword>
<name>A0A2Z2NSS2_9GAMM</name>
<dbReference type="AlphaFoldDB" id="A0A2Z2NSS2"/>
<keyword evidence="10" id="KW-1185">Reference proteome</keyword>
<evidence type="ECO:0000256" key="1">
    <source>
        <dbReference type="ARBA" id="ARBA00004651"/>
    </source>
</evidence>
<gene>
    <name evidence="9" type="primary">ddpC_4</name>
    <name evidence="9" type="ORF">IMCC3135_14930</name>
</gene>
<organism evidence="9 10">
    <name type="scientific">Granulosicoccus antarcticus IMCC3135</name>
    <dbReference type="NCBI Taxonomy" id="1192854"/>
    <lineage>
        <taxon>Bacteria</taxon>
        <taxon>Pseudomonadati</taxon>
        <taxon>Pseudomonadota</taxon>
        <taxon>Gammaproteobacteria</taxon>
        <taxon>Chromatiales</taxon>
        <taxon>Granulosicoccaceae</taxon>
        <taxon>Granulosicoccus</taxon>
    </lineage>
</organism>
<evidence type="ECO:0000256" key="3">
    <source>
        <dbReference type="ARBA" id="ARBA00022475"/>
    </source>
</evidence>
<dbReference type="GO" id="GO:0055085">
    <property type="term" value="P:transmembrane transport"/>
    <property type="evidence" value="ECO:0007669"/>
    <property type="project" value="InterPro"/>
</dbReference>
<sequence length="279" mass="29289">MSGFLRTLSALVRSPQGAVGLVLCLILLILTLVGPELAPLDPEKFHFTARFAAPSAEFPLGTDWYGRDLLSRILAGSRSTILLALVATVIGTVAGSIIGIVSGYLGGRADEIIMRLNDAIMAIPSLLFALLILSVLGSSSLNAVIAIGIAFTPGMARIARSVTLQVRELDYISAAKARGEGVAWILMAELLPNVVSPIIVEATIRVAFAVMTLATLSFLGLGAQPPSPEWGLMIAEGRDHMFRSPWPILVPGVAIGLVAIAFNLLGDGLRDALNPQASS</sequence>